<dbReference type="PROSITE" id="PS50011">
    <property type="entry name" value="PROTEIN_KINASE_DOM"/>
    <property type="match status" value="1"/>
</dbReference>
<organism evidence="2 3">
    <name type="scientific">Heterodermia speciosa</name>
    <dbReference type="NCBI Taxonomy" id="116794"/>
    <lineage>
        <taxon>Eukaryota</taxon>
        <taxon>Fungi</taxon>
        <taxon>Dikarya</taxon>
        <taxon>Ascomycota</taxon>
        <taxon>Pezizomycotina</taxon>
        <taxon>Lecanoromycetes</taxon>
        <taxon>OSLEUM clade</taxon>
        <taxon>Lecanoromycetidae</taxon>
        <taxon>Caliciales</taxon>
        <taxon>Physciaceae</taxon>
        <taxon>Heterodermia</taxon>
    </lineage>
</organism>
<accession>A0A8H3F938</accession>
<dbReference type="Pfam" id="PF13424">
    <property type="entry name" value="TPR_12"/>
    <property type="match status" value="1"/>
</dbReference>
<dbReference type="SMART" id="SM00220">
    <property type="entry name" value="S_TKc"/>
    <property type="match status" value="1"/>
</dbReference>
<evidence type="ECO:0000259" key="1">
    <source>
        <dbReference type="PROSITE" id="PS50011"/>
    </source>
</evidence>
<dbReference type="SUPFAM" id="SSF56112">
    <property type="entry name" value="Protein kinase-like (PK-like)"/>
    <property type="match status" value="1"/>
</dbReference>
<dbReference type="Pfam" id="PF00069">
    <property type="entry name" value="Pkinase"/>
    <property type="match status" value="1"/>
</dbReference>
<proteinExistence type="predicted"/>
<dbReference type="Proteomes" id="UP000664521">
    <property type="component" value="Unassembled WGS sequence"/>
</dbReference>
<gene>
    <name evidence="2" type="ORF">HETSPECPRED_004140</name>
</gene>
<name>A0A8H3F938_9LECA</name>
<dbReference type="InterPro" id="IPR011009">
    <property type="entry name" value="Kinase-like_dom_sf"/>
</dbReference>
<evidence type="ECO:0000313" key="3">
    <source>
        <dbReference type="Proteomes" id="UP000664521"/>
    </source>
</evidence>
<dbReference type="InterPro" id="IPR000719">
    <property type="entry name" value="Prot_kinase_dom"/>
</dbReference>
<protein>
    <recommendedName>
        <fullName evidence="1">Protein kinase domain-containing protein</fullName>
    </recommendedName>
</protein>
<evidence type="ECO:0000313" key="2">
    <source>
        <dbReference type="EMBL" id="CAF9920013.1"/>
    </source>
</evidence>
<dbReference type="AlphaFoldDB" id="A0A8H3F938"/>
<dbReference type="PANTHER" id="PTHR46082">
    <property type="entry name" value="ATP/GTP-BINDING PROTEIN-RELATED"/>
    <property type="match status" value="1"/>
</dbReference>
<dbReference type="GO" id="GO:0004672">
    <property type="term" value="F:protein kinase activity"/>
    <property type="evidence" value="ECO:0007669"/>
    <property type="project" value="InterPro"/>
</dbReference>
<dbReference type="PANTHER" id="PTHR46082:SF6">
    <property type="entry name" value="AAA+ ATPASE DOMAIN-CONTAINING PROTEIN-RELATED"/>
    <property type="match status" value="1"/>
</dbReference>
<dbReference type="EMBL" id="CAJPDS010000025">
    <property type="protein sequence ID" value="CAF9920013.1"/>
    <property type="molecule type" value="Genomic_DNA"/>
</dbReference>
<dbReference type="InterPro" id="IPR053137">
    <property type="entry name" value="NLR-like"/>
</dbReference>
<keyword evidence="3" id="KW-1185">Reference proteome</keyword>
<dbReference type="Gene3D" id="1.10.510.10">
    <property type="entry name" value="Transferase(Phosphotransferase) domain 1"/>
    <property type="match status" value="1"/>
</dbReference>
<dbReference type="PROSITE" id="PS00108">
    <property type="entry name" value="PROTEIN_KINASE_ST"/>
    <property type="match status" value="1"/>
</dbReference>
<dbReference type="GO" id="GO:0005524">
    <property type="term" value="F:ATP binding"/>
    <property type="evidence" value="ECO:0007669"/>
    <property type="project" value="InterPro"/>
</dbReference>
<dbReference type="InterPro" id="IPR011990">
    <property type="entry name" value="TPR-like_helical_dom_sf"/>
</dbReference>
<dbReference type="CDD" id="cd00180">
    <property type="entry name" value="PKc"/>
    <property type="match status" value="1"/>
</dbReference>
<feature type="domain" description="Protein kinase" evidence="1">
    <location>
        <begin position="59"/>
        <end position="367"/>
    </location>
</feature>
<dbReference type="InterPro" id="IPR008271">
    <property type="entry name" value="Ser/Thr_kinase_AS"/>
</dbReference>
<comment type="caution">
    <text evidence="2">The sequence shown here is derived from an EMBL/GenBank/DDBJ whole genome shotgun (WGS) entry which is preliminary data.</text>
</comment>
<dbReference type="SUPFAM" id="SSF48452">
    <property type="entry name" value="TPR-like"/>
    <property type="match status" value="2"/>
</dbReference>
<dbReference type="Pfam" id="PF13374">
    <property type="entry name" value="TPR_10"/>
    <property type="match status" value="1"/>
</dbReference>
<reference evidence="2" key="1">
    <citation type="submission" date="2021-03" db="EMBL/GenBank/DDBJ databases">
        <authorList>
            <person name="Tagirdzhanova G."/>
        </authorList>
    </citation>
    <scope>NUCLEOTIDE SEQUENCE</scope>
</reference>
<dbReference type="OrthoDB" id="626167at2759"/>
<dbReference type="Gene3D" id="1.25.40.10">
    <property type="entry name" value="Tetratricopeptide repeat domain"/>
    <property type="match status" value="3"/>
</dbReference>
<sequence>MASFSISSVQSGDSLQASSGYSFYDFSSSATSSLNHNLATFLIVANWYEVDYFQSFNWDFLVENAAPSSTARIFESAIDVKNSFVFKRIRNLSSGDTQDNERQTYNALVTEISSLRHPFFRRHPFVIKLEAISWEIDGDSVWPILVLEKAQHGDLDYFMSTDVGKSLSIEHKIRVCADIATVLNALHAWGIVHGDIKPQNFFMFEDPHRQVFSKIADFGHSFISDKHSNGALFKPAKSWPWYAPEYHHRGFSMEQGKKQDVYSFGMLCFWLIFHTELYTAAQKSSHSECTTETSTPSREAVYALLESWKLRGTLQGVALEMIGNQFSKIQQEVLTAVFNASLTADPNAREGDFEKICSLLRSCDPTRKLYQSSLTDIQIPSLDNMFAESFQQGPLVKSFWQFMQVDYKIRTRIVLGLEQYLNYISPNHSHYRTTVSQLAFCYHLGFGTPRDEPKVNLLLEGSQELFRVLFNQIEILRNDFTPPNFMNETLQMLMSEGYLSQQRGLLVAGRSRLRELEMEARTREVIDIASVLGESHLAVYQVRHNLTEWLDGVGFLDEAEAEILKMLQSLFNMDDQEVTEVASNTTDHHGAQKKLLTPSEMPEGAARSSILHLVRTAPDQLDISKTRVLDDLTRIYMRQGRWVEAEYPCVQVGLFFRQLDHQPYLQLLNNSFKLGLIYEYQGRSLEAVKLYKDLTETCTERLGQEHWLTVQVNLASLRVFQSENHHWQDLTSLIEYILSVFLRKARNNDAQRFNWLSGSSPEDQFLEVTKRMADWGHLNMDTNTRQILVCMNALAYMHTKRKKYDQARCIRQQMVNISRKCLPVDHPRTLEHQKRLAMIWYEEGRMSEAERDLDEVFKKCTHTLGEDHEVTLGAATDLSLVYYTQNRLAEAELLLQKTNERAKSIHGLNHPRTLAGSMNLAAFYIMSRDPVKRKSAAALLEDTLARQKHVLGDHHEHVFQCVEHLGRLYGEDGRYDEAESLYRFLVTRRESLLGPDHPDVFQSKHKLVACLSFLDREPEATAIVKDLCAAQARIHGESSEQAIESLAYLVHAYFREERWEEWIMLNQNIVENGGRVLGHDHPSVRAAAARIQFRNEEKNWPPKFRYIGFSERRDSNAV</sequence>